<dbReference type="AlphaFoldDB" id="A0A101LXT7"/>
<dbReference type="EMBL" id="LKAM01000007">
    <property type="protein sequence ID" value="KUM47341.1"/>
    <property type="molecule type" value="Genomic_DNA"/>
</dbReference>
<geneLocation type="mitochondrion" evidence="1"/>
<proteinExistence type="predicted"/>
<comment type="caution">
    <text evidence="1">The sequence shown here is derived from an EMBL/GenBank/DDBJ whole genome shotgun (WGS) entry which is preliminary data.</text>
</comment>
<reference evidence="1" key="1">
    <citation type="journal article" date="2015" name="Genome Biol. Evol.">
        <title>Organellar Genomes of White Spruce (Picea glauca): Assembly and Annotation.</title>
        <authorList>
            <person name="Jackman S.D."/>
            <person name="Warren R.L."/>
            <person name="Gibb E.A."/>
            <person name="Vandervalk B.P."/>
            <person name="Mohamadi H."/>
            <person name="Chu J."/>
            <person name="Raymond A."/>
            <person name="Pleasance S."/>
            <person name="Coope R."/>
            <person name="Wildung M.R."/>
            <person name="Ritland C.E."/>
            <person name="Bousquet J."/>
            <person name="Jones S.J."/>
            <person name="Bohlmann J."/>
            <person name="Birol I."/>
        </authorList>
    </citation>
    <scope>NUCLEOTIDE SEQUENCE [LARGE SCALE GENOMIC DNA]</scope>
    <source>
        <tissue evidence="1">Flushing bud</tissue>
    </source>
</reference>
<sequence length="75" mass="8433">MGQEKLHEGARLHEAGRESQAGVIVAGPSFPLPCPFPLPLPYCYPLTASPYLKHLLPSRSLTFFAYFAFRFAYFL</sequence>
<protein>
    <submittedName>
        <fullName evidence="1">Uncharacterized protein</fullName>
    </submittedName>
</protein>
<evidence type="ECO:0000313" key="1">
    <source>
        <dbReference type="EMBL" id="KUM47341.1"/>
    </source>
</evidence>
<name>A0A101LXT7_PICGL</name>
<accession>A0A101LXT7</accession>
<keyword evidence="1" id="KW-0496">Mitochondrion</keyword>
<gene>
    <name evidence="1" type="ORF">ABT39_MTgene5526</name>
</gene>
<organism evidence="1">
    <name type="scientific">Picea glauca</name>
    <name type="common">White spruce</name>
    <name type="synonym">Pinus glauca</name>
    <dbReference type="NCBI Taxonomy" id="3330"/>
    <lineage>
        <taxon>Eukaryota</taxon>
        <taxon>Viridiplantae</taxon>
        <taxon>Streptophyta</taxon>
        <taxon>Embryophyta</taxon>
        <taxon>Tracheophyta</taxon>
        <taxon>Spermatophyta</taxon>
        <taxon>Pinopsida</taxon>
        <taxon>Pinidae</taxon>
        <taxon>Conifers I</taxon>
        <taxon>Pinales</taxon>
        <taxon>Pinaceae</taxon>
        <taxon>Picea</taxon>
    </lineage>
</organism>